<dbReference type="InterPro" id="IPR006343">
    <property type="entry name" value="DnaB/C_C"/>
</dbReference>
<organism evidence="3 4">
    <name type="scientific">Virgibacillus xinjiangensis</name>
    <dbReference type="NCBI Taxonomy" id="393090"/>
    <lineage>
        <taxon>Bacteria</taxon>
        <taxon>Bacillati</taxon>
        <taxon>Bacillota</taxon>
        <taxon>Bacilli</taxon>
        <taxon>Bacillales</taxon>
        <taxon>Bacillaceae</taxon>
        <taxon>Virgibacillus</taxon>
    </lineage>
</organism>
<feature type="domain" description="DnaB/C C-terminal" evidence="2">
    <location>
        <begin position="21"/>
        <end position="45"/>
    </location>
</feature>
<dbReference type="Gene3D" id="1.10.10.630">
    <property type="entry name" value="DnaD domain-like"/>
    <property type="match status" value="1"/>
</dbReference>
<dbReference type="Pfam" id="PF07261">
    <property type="entry name" value="DnaB_2"/>
    <property type="match status" value="1"/>
</dbReference>
<evidence type="ECO:0000259" key="2">
    <source>
        <dbReference type="Pfam" id="PF07261"/>
    </source>
</evidence>
<accession>A0ABV7CSY4</accession>
<comment type="similarity">
    <text evidence="1">Belongs to the DnaB/DnaD family.</text>
</comment>
<proteinExistence type="inferred from homology"/>
<dbReference type="EMBL" id="JBHRSA010000013">
    <property type="protein sequence ID" value="MFC3039451.1"/>
    <property type="molecule type" value="Genomic_DNA"/>
</dbReference>
<evidence type="ECO:0000313" key="3">
    <source>
        <dbReference type="EMBL" id="MFC3039451.1"/>
    </source>
</evidence>
<sequence length="120" mass="13975">SFSCPGWINKMAEVDPTYVLLQYVKGILKAWNQKGIRTVDEAEMEERSFRQQEKRMSSHVQNRQNEEIVPDWFRDRNKLSVEKTDSIETDTGEDSEEVSIEIERLLAKVSGKEEESHIVS</sequence>
<reference evidence="4" key="1">
    <citation type="journal article" date="2019" name="Int. J. Syst. Evol. Microbiol.">
        <title>The Global Catalogue of Microorganisms (GCM) 10K type strain sequencing project: providing services to taxonomists for standard genome sequencing and annotation.</title>
        <authorList>
            <consortium name="The Broad Institute Genomics Platform"/>
            <consortium name="The Broad Institute Genome Sequencing Center for Infectious Disease"/>
            <person name="Wu L."/>
            <person name="Ma J."/>
        </authorList>
    </citation>
    <scope>NUCLEOTIDE SEQUENCE [LARGE SCALE GENOMIC DNA]</scope>
    <source>
        <strain evidence="4">KCTC 13128</strain>
    </source>
</reference>
<dbReference type="InterPro" id="IPR034829">
    <property type="entry name" value="DnaD-like_sf"/>
</dbReference>
<dbReference type="RefSeq" id="WP_390268918.1">
    <property type="nucleotide sequence ID" value="NZ_JBHRSA010000013.1"/>
</dbReference>
<evidence type="ECO:0000256" key="1">
    <source>
        <dbReference type="ARBA" id="ARBA00093462"/>
    </source>
</evidence>
<gene>
    <name evidence="3" type="ORF">ACFOGI_04245</name>
</gene>
<name>A0ABV7CSY4_9BACI</name>
<dbReference type="Proteomes" id="UP001595279">
    <property type="component" value="Unassembled WGS sequence"/>
</dbReference>
<protein>
    <submittedName>
        <fullName evidence="3">DnaD domain protein</fullName>
    </submittedName>
</protein>
<keyword evidence="4" id="KW-1185">Reference proteome</keyword>
<comment type="caution">
    <text evidence="3">The sequence shown here is derived from an EMBL/GenBank/DDBJ whole genome shotgun (WGS) entry which is preliminary data.</text>
</comment>
<feature type="non-terminal residue" evidence="3">
    <location>
        <position position="1"/>
    </location>
</feature>
<evidence type="ECO:0000313" key="4">
    <source>
        <dbReference type="Proteomes" id="UP001595279"/>
    </source>
</evidence>